<keyword evidence="2" id="KW-0175">Coiled coil</keyword>
<feature type="domain" description="Heterokaryon incompatibility" evidence="4">
    <location>
        <begin position="22"/>
        <end position="109"/>
    </location>
</feature>
<dbReference type="InterPro" id="IPR058525">
    <property type="entry name" value="DUF8212"/>
</dbReference>
<dbReference type="InterPro" id="IPR036770">
    <property type="entry name" value="Ankyrin_rpt-contain_sf"/>
</dbReference>
<dbReference type="Proteomes" id="UP001305647">
    <property type="component" value="Unassembled WGS sequence"/>
</dbReference>
<comment type="caution">
    <text evidence="6">The sequence shown here is derived from an EMBL/GenBank/DDBJ whole genome shotgun (WGS) entry which is preliminary data.</text>
</comment>
<gene>
    <name evidence="6" type="ORF">N658DRAFT_123040</name>
</gene>
<evidence type="ECO:0000313" key="6">
    <source>
        <dbReference type="EMBL" id="KAK4105532.1"/>
    </source>
</evidence>
<accession>A0AAN6QE55</accession>
<feature type="repeat" description="ANK" evidence="1">
    <location>
        <begin position="779"/>
        <end position="811"/>
    </location>
</feature>
<protein>
    <submittedName>
        <fullName evidence="6">HET-domain-containing protein</fullName>
    </submittedName>
</protein>
<dbReference type="InterPro" id="IPR010730">
    <property type="entry name" value="HET"/>
</dbReference>
<dbReference type="InterPro" id="IPR002110">
    <property type="entry name" value="Ankyrin_rpt"/>
</dbReference>
<feature type="repeat" description="ANK" evidence="1">
    <location>
        <begin position="746"/>
        <end position="778"/>
    </location>
</feature>
<dbReference type="PROSITE" id="PS50088">
    <property type="entry name" value="ANK_REPEAT"/>
    <property type="match status" value="2"/>
</dbReference>
<sequence>MRLLNVDTFKLEEFFYVTPPPYAILSHTWGSDSEEVSYRDVQDGKLDSLSARPFKVRDCCNQAKSDGYRYVWIDTCCIDKTNSVELQEAINSMYRWYRNAAICYAYLSDVAYLVRSPSSLSSSRWFQRGWTLQELLAPLDLRFYDHGWCCMGTKGDMFDTIERITGIPTSFLLGMTELHHASVAQRMSWAAKRVTKREEDMAYCLLGIFGVSMPMIYGEGDKAFRRLQEQIMKDLGDDSIFAWHLNPEGLAHDNLPDVNAHPGGAAAIIGTGPGGAITNSVRHKARANARRRAADLAGNKIGPGSDLDAQERLEEESIEAVFGTVLAPAPSYFRASGQVVVMDHPSHSSFEVYGGSLRLSLEVQTMADGQVLGLLNCGIEQDCGKVVAIPLAAAPGGGIDKYYRLEGRRARLVPKPTARSSRLVHIQLDAGPKSASQSAQVYWFHTRNSVPGLNLIDVHPKACWHKERALIEAAFRPTASETPVILVRFRTEANSARTETNSARIETNSTDFVAALGVDSEARPHYSLMVAARKTSLEEIATNIQAWRDKVAGGTQAKHGTKQLTMALETLQASTSQRTFVLSPALAECDTAIDAVNVTAILRLPKEAALLKRLRQIDKQQKKGAQRLSKELKQKQADVRSIQDELQTLKMRERRLTADYKLERAAEAELLKSRGRVTAAGVKLGKGISGLEQFINTYSDSGGDSKAAHALSETAEEMLPFAIQNGYDGLVPQLLERVTDFSRSGYDKASLAHAIMRGNERLVRMLIDKGANLCVSDQFKMSPLRIAVELGSESIVRLLLENGADVHVKEGKDKDTPLEAASKRGFVRIARLLHDSTGNKEREAIRPPSLDKQNKKGTSASRMLKSLFR</sequence>
<dbReference type="Pfam" id="PF06985">
    <property type="entry name" value="HET"/>
    <property type="match status" value="1"/>
</dbReference>
<organism evidence="6 7">
    <name type="scientific">Parathielavia hyrcaniae</name>
    <dbReference type="NCBI Taxonomy" id="113614"/>
    <lineage>
        <taxon>Eukaryota</taxon>
        <taxon>Fungi</taxon>
        <taxon>Dikarya</taxon>
        <taxon>Ascomycota</taxon>
        <taxon>Pezizomycotina</taxon>
        <taxon>Sordariomycetes</taxon>
        <taxon>Sordariomycetidae</taxon>
        <taxon>Sordariales</taxon>
        <taxon>Chaetomiaceae</taxon>
        <taxon>Parathielavia</taxon>
    </lineage>
</organism>
<evidence type="ECO:0000256" key="3">
    <source>
        <dbReference type="SAM" id="MobiDB-lite"/>
    </source>
</evidence>
<dbReference type="Pfam" id="PF26640">
    <property type="entry name" value="DUF8212"/>
    <property type="match status" value="1"/>
</dbReference>
<name>A0AAN6QE55_9PEZI</name>
<evidence type="ECO:0000259" key="5">
    <source>
        <dbReference type="Pfam" id="PF26640"/>
    </source>
</evidence>
<dbReference type="PANTHER" id="PTHR10622:SF10">
    <property type="entry name" value="HET DOMAIN-CONTAINING PROTEIN"/>
    <property type="match status" value="1"/>
</dbReference>
<evidence type="ECO:0000313" key="7">
    <source>
        <dbReference type="Proteomes" id="UP001305647"/>
    </source>
</evidence>
<evidence type="ECO:0000256" key="1">
    <source>
        <dbReference type="PROSITE-ProRule" id="PRU00023"/>
    </source>
</evidence>
<dbReference type="EMBL" id="MU863625">
    <property type="protein sequence ID" value="KAK4105532.1"/>
    <property type="molecule type" value="Genomic_DNA"/>
</dbReference>
<dbReference type="PANTHER" id="PTHR10622">
    <property type="entry name" value="HET DOMAIN-CONTAINING PROTEIN"/>
    <property type="match status" value="1"/>
</dbReference>
<reference evidence="6" key="1">
    <citation type="journal article" date="2023" name="Mol. Phylogenet. Evol.">
        <title>Genome-scale phylogeny and comparative genomics of the fungal order Sordariales.</title>
        <authorList>
            <person name="Hensen N."/>
            <person name="Bonometti L."/>
            <person name="Westerberg I."/>
            <person name="Brannstrom I.O."/>
            <person name="Guillou S."/>
            <person name="Cros-Aarteil S."/>
            <person name="Calhoun S."/>
            <person name="Haridas S."/>
            <person name="Kuo A."/>
            <person name="Mondo S."/>
            <person name="Pangilinan J."/>
            <person name="Riley R."/>
            <person name="LaButti K."/>
            <person name="Andreopoulos B."/>
            <person name="Lipzen A."/>
            <person name="Chen C."/>
            <person name="Yan M."/>
            <person name="Daum C."/>
            <person name="Ng V."/>
            <person name="Clum A."/>
            <person name="Steindorff A."/>
            <person name="Ohm R.A."/>
            <person name="Martin F."/>
            <person name="Silar P."/>
            <person name="Natvig D.O."/>
            <person name="Lalanne C."/>
            <person name="Gautier V."/>
            <person name="Ament-Velasquez S.L."/>
            <person name="Kruys A."/>
            <person name="Hutchinson M.I."/>
            <person name="Powell A.J."/>
            <person name="Barry K."/>
            <person name="Miller A.N."/>
            <person name="Grigoriev I.V."/>
            <person name="Debuchy R."/>
            <person name="Gladieux P."/>
            <person name="Hiltunen Thoren M."/>
            <person name="Johannesson H."/>
        </authorList>
    </citation>
    <scope>NUCLEOTIDE SEQUENCE</scope>
    <source>
        <strain evidence="6">CBS 757.83</strain>
    </source>
</reference>
<feature type="domain" description="DUF8212" evidence="5">
    <location>
        <begin position="222"/>
        <end position="245"/>
    </location>
</feature>
<dbReference type="SMART" id="SM00248">
    <property type="entry name" value="ANK"/>
    <property type="match status" value="3"/>
</dbReference>
<dbReference type="PROSITE" id="PS50297">
    <property type="entry name" value="ANK_REP_REGION"/>
    <property type="match status" value="1"/>
</dbReference>
<feature type="coiled-coil region" evidence="2">
    <location>
        <begin position="625"/>
        <end position="659"/>
    </location>
</feature>
<proteinExistence type="predicted"/>
<dbReference type="AlphaFoldDB" id="A0AAN6QE55"/>
<dbReference type="Gene3D" id="1.25.40.20">
    <property type="entry name" value="Ankyrin repeat-containing domain"/>
    <property type="match status" value="1"/>
</dbReference>
<keyword evidence="7" id="KW-1185">Reference proteome</keyword>
<dbReference type="SUPFAM" id="SSF48403">
    <property type="entry name" value="Ankyrin repeat"/>
    <property type="match status" value="1"/>
</dbReference>
<dbReference type="Pfam" id="PF12796">
    <property type="entry name" value="Ank_2"/>
    <property type="match status" value="1"/>
</dbReference>
<feature type="region of interest" description="Disordered" evidence="3">
    <location>
        <begin position="838"/>
        <end position="869"/>
    </location>
</feature>
<keyword evidence="1" id="KW-0040">ANK repeat</keyword>
<evidence type="ECO:0000259" key="4">
    <source>
        <dbReference type="Pfam" id="PF06985"/>
    </source>
</evidence>
<reference evidence="6" key="2">
    <citation type="submission" date="2023-05" db="EMBL/GenBank/DDBJ databases">
        <authorList>
            <consortium name="Lawrence Berkeley National Laboratory"/>
            <person name="Steindorff A."/>
            <person name="Hensen N."/>
            <person name="Bonometti L."/>
            <person name="Westerberg I."/>
            <person name="Brannstrom I.O."/>
            <person name="Guillou S."/>
            <person name="Cros-Aarteil S."/>
            <person name="Calhoun S."/>
            <person name="Haridas S."/>
            <person name="Kuo A."/>
            <person name="Mondo S."/>
            <person name="Pangilinan J."/>
            <person name="Riley R."/>
            <person name="Labutti K."/>
            <person name="Andreopoulos B."/>
            <person name="Lipzen A."/>
            <person name="Chen C."/>
            <person name="Yanf M."/>
            <person name="Daum C."/>
            <person name="Ng V."/>
            <person name="Clum A."/>
            <person name="Ohm R."/>
            <person name="Martin F."/>
            <person name="Silar P."/>
            <person name="Natvig D."/>
            <person name="Lalanne C."/>
            <person name="Gautier V."/>
            <person name="Ament-Velasquez S.L."/>
            <person name="Kruys A."/>
            <person name="Hutchinson M.I."/>
            <person name="Powell A.J."/>
            <person name="Barry K."/>
            <person name="Miller A.N."/>
            <person name="Grigoriev I.V."/>
            <person name="Debuchy R."/>
            <person name="Gladieux P."/>
            <person name="Thoren M.H."/>
            <person name="Johannesson H."/>
        </authorList>
    </citation>
    <scope>NUCLEOTIDE SEQUENCE</scope>
    <source>
        <strain evidence="6">CBS 757.83</strain>
    </source>
</reference>
<evidence type="ECO:0000256" key="2">
    <source>
        <dbReference type="SAM" id="Coils"/>
    </source>
</evidence>